<protein>
    <submittedName>
        <fullName evidence="2">Neuronal acetylcholine receptor subunit alpha-7-like</fullName>
    </submittedName>
</protein>
<dbReference type="OrthoDB" id="5975154at2759"/>
<comment type="subcellular location">
    <subcellularLocation>
        <location evidence="1">Membrane</location>
        <topology evidence="1">Multi-pass membrane protein</topology>
    </subcellularLocation>
</comment>
<evidence type="ECO:0000313" key="3">
    <source>
        <dbReference type="Proteomes" id="UP001152795"/>
    </source>
</evidence>
<feature type="non-terminal residue" evidence="2">
    <location>
        <position position="1"/>
    </location>
</feature>
<comment type="caution">
    <text evidence="2">The sequence shown here is derived from an EMBL/GenBank/DDBJ whole genome shotgun (WGS) entry which is preliminary data.</text>
</comment>
<organism evidence="2 3">
    <name type="scientific">Paramuricea clavata</name>
    <name type="common">Red gorgonian</name>
    <name type="synonym">Violescent sea-whip</name>
    <dbReference type="NCBI Taxonomy" id="317549"/>
    <lineage>
        <taxon>Eukaryota</taxon>
        <taxon>Metazoa</taxon>
        <taxon>Cnidaria</taxon>
        <taxon>Anthozoa</taxon>
        <taxon>Octocorallia</taxon>
        <taxon>Malacalcyonacea</taxon>
        <taxon>Plexauridae</taxon>
        <taxon>Paramuricea</taxon>
    </lineage>
</organism>
<dbReference type="Gene3D" id="2.70.170.10">
    <property type="entry name" value="Neurotransmitter-gated ion-channel ligand-binding domain"/>
    <property type="match status" value="1"/>
</dbReference>
<dbReference type="Pfam" id="PF02932">
    <property type="entry name" value="Neur_chan_memb"/>
    <property type="match status" value="1"/>
</dbReference>
<dbReference type="Gene3D" id="1.20.58.390">
    <property type="entry name" value="Neurotransmitter-gated ion-channel transmembrane domain"/>
    <property type="match status" value="1"/>
</dbReference>
<sequence>MVEPKSNKFDLSRHIPNGQWEITGTTFKQHLVLYENESNGYYDITFEIILRRRVLYYAMYLIVPGTLIALLSGIIFLLPQDCSERITVGMAILVALSFFFLLVSETMPASSENSIIGEFYAVTMVEMTIMFFLNVLVLRFHHMTEAKVPHWVK</sequence>
<dbReference type="GO" id="GO:0016020">
    <property type="term" value="C:membrane"/>
    <property type="evidence" value="ECO:0007669"/>
    <property type="project" value="UniProtKB-SubCell"/>
</dbReference>
<evidence type="ECO:0000313" key="2">
    <source>
        <dbReference type="EMBL" id="CAB3981191.1"/>
    </source>
</evidence>
<accession>A0A6S7G6C8</accession>
<dbReference type="InterPro" id="IPR036734">
    <property type="entry name" value="Neur_chan_lig-bd_sf"/>
</dbReference>
<gene>
    <name evidence="2" type="ORF">PACLA_8A007816</name>
</gene>
<dbReference type="InterPro" id="IPR006201">
    <property type="entry name" value="Neur_channel"/>
</dbReference>
<keyword evidence="2" id="KW-0675">Receptor</keyword>
<keyword evidence="3" id="KW-1185">Reference proteome</keyword>
<proteinExistence type="predicted"/>
<dbReference type="AlphaFoldDB" id="A0A6S7G6C8"/>
<dbReference type="PANTHER" id="PTHR18945">
    <property type="entry name" value="NEUROTRANSMITTER GATED ION CHANNEL"/>
    <property type="match status" value="1"/>
</dbReference>
<dbReference type="EMBL" id="CACRXK020000362">
    <property type="protein sequence ID" value="CAB3981191.1"/>
    <property type="molecule type" value="Genomic_DNA"/>
</dbReference>
<dbReference type="GO" id="GO:0005230">
    <property type="term" value="F:extracellular ligand-gated monoatomic ion channel activity"/>
    <property type="evidence" value="ECO:0007669"/>
    <property type="project" value="InterPro"/>
</dbReference>
<dbReference type="SUPFAM" id="SSF90112">
    <property type="entry name" value="Neurotransmitter-gated ion-channel transmembrane pore"/>
    <property type="match status" value="1"/>
</dbReference>
<dbReference type="InterPro" id="IPR038050">
    <property type="entry name" value="Neuro_actylchol_rec"/>
</dbReference>
<dbReference type="SUPFAM" id="SSF63712">
    <property type="entry name" value="Nicotinic receptor ligand binding domain-like"/>
    <property type="match status" value="1"/>
</dbReference>
<evidence type="ECO:0000256" key="1">
    <source>
        <dbReference type="ARBA" id="ARBA00004141"/>
    </source>
</evidence>
<dbReference type="InterPro" id="IPR006029">
    <property type="entry name" value="Neurotrans-gated_channel_TM"/>
</dbReference>
<dbReference type="GO" id="GO:0004888">
    <property type="term" value="F:transmembrane signaling receptor activity"/>
    <property type="evidence" value="ECO:0007669"/>
    <property type="project" value="InterPro"/>
</dbReference>
<dbReference type="InterPro" id="IPR036719">
    <property type="entry name" value="Neuro-gated_channel_TM_sf"/>
</dbReference>
<dbReference type="CDD" id="cd19051">
    <property type="entry name" value="LGIC_TM_cation"/>
    <property type="match status" value="1"/>
</dbReference>
<reference evidence="2" key="1">
    <citation type="submission" date="2020-04" db="EMBL/GenBank/DDBJ databases">
        <authorList>
            <person name="Alioto T."/>
            <person name="Alioto T."/>
            <person name="Gomez Garrido J."/>
        </authorList>
    </citation>
    <scope>NUCLEOTIDE SEQUENCE</scope>
    <source>
        <strain evidence="2">A484AB</strain>
    </source>
</reference>
<name>A0A6S7G6C8_PARCT</name>
<dbReference type="Proteomes" id="UP001152795">
    <property type="component" value="Unassembled WGS sequence"/>
</dbReference>